<evidence type="ECO:0000259" key="1">
    <source>
        <dbReference type="Pfam" id="PF09016"/>
    </source>
</evidence>
<reference evidence="2 3" key="1">
    <citation type="submission" date="2015-11" db="EMBL/GenBank/DDBJ databases">
        <title>Draft WGS of Vibrio toranzoniae.</title>
        <authorList>
            <person name="Lasa A."/>
            <person name="Romalde J.L."/>
        </authorList>
    </citation>
    <scope>NUCLEOTIDE SEQUENCE [LARGE SCALE GENOMIC DNA]</scope>
    <source>
        <strain evidence="2 3">Vb 10.8</strain>
    </source>
</reference>
<keyword evidence="3" id="KW-1185">Reference proteome</keyword>
<dbReference type="InterPro" id="IPR015106">
    <property type="entry name" value="Pas_Saposin"/>
</dbReference>
<name>A0A109D5Q4_9VIBR</name>
<comment type="caution">
    <text evidence="2">The sequence shown here is derived from an EMBL/GenBank/DDBJ whole genome shotgun (WGS) entry which is preliminary data.</text>
</comment>
<dbReference type="RefSeq" id="WP_017058451.1">
    <property type="nucleotide sequence ID" value="NZ_AP025515.1"/>
</dbReference>
<feature type="domain" description="Pas factor saposin" evidence="1">
    <location>
        <begin position="3"/>
        <end position="66"/>
    </location>
</feature>
<evidence type="ECO:0000313" key="2">
    <source>
        <dbReference type="EMBL" id="KWT99069.1"/>
    </source>
</evidence>
<proteinExistence type="predicted"/>
<evidence type="ECO:0000313" key="3">
    <source>
        <dbReference type="Proteomes" id="UP000057389"/>
    </source>
</evidence>
<accession>A0A109D5Q4</accession>
<dbReference type="AlphaFoldDB" id="A0A109D5Q4"/>
<protein>
    <recommendedName>
        <fullName evidence="1">Pas factor saposin domain-containing protein</fullName>
    </recommendedName>
</protein>
<dbReference type="EMBL" id="LMXU01000042">
    <property type="protein sequence ID" value="KWT99069.1"/>
    <property type="molecule type" value="Genomic_DNA"/>
</dbReference>
<dbReference type="Pfam" id="PF09016">
    <property type="entry name" value="Pas_Saposin"/>
    <property type="match status" value="1"/>
</dbReference>
<dbReference type="Proteomes" id="UP000057389">
    <property type="component" value="Unassembled WGS sequence"/>
</dbReference>
<dbReference type="OrthoDB" id="5889462at2"/>
<sequence>MDTTALIYDTLEGLSNAEPQQHAQIRQNLYNQLDLSFEKQLALYSNVLGPASAGRITDLESAAISASKSLGLKK</sequence>
<gene>
    <name evidence="2" type="ORF">APQ14_18925</name>
</gene>
<organism evidence="2 3">
    <name type="scientific">Vibrio toranzoniae</name>
    <dbReference type="NCBI Taxonomy" id="1194427"/>
    <lineage>
        <taxon>Bacteria</taxon>
        <taxon>Pseudomonadati</taxon>
        <taxon>Pseudomonadota</taxon>
        <taxon>Gammaproteobacteria</taxon>
        <taxon>Vibrionales</taxon>
        <taxon>Vibrionaceae</taxon>
        <taxon>Vibrio</taxon>
    </lineage>
</organism>
<dbReference type="Gene3D" id="1.20.1280.100">
    <property type="entry name" value="Pas factor, saposin domain"/>
    <property type="match status" value="1"/>
</dbReference>
<dbReference type="GeneID" id="300180203"/>